<reference evidence="1 2" key="1">
    <citation type="submission" date="2017-08" db="EMBL/GenBank/DDBJ databases">
        <title>Whole Genome Sequence of Sphingobium hydrophobicum C1: Insights into Adaption to the Electronic-waste Contaminated Sediment.</title>
        <authorList>
            <person name="Song D."/>
            <person name="Chen X."/>
            <person name="Xu M."/>
        </authorList>
    </citation>
    <scope>NUCLEOTIDE SEQUENCE [LARGE SCALE GENOMIC DNA]</scope>
    <source>
        <strain evidence="1 2">C1</strain>
        <plasmid evidence="1 2">p5</plasmid>
    </source>
</reference>
<dbReference type="AlphaFoldDB" id="A0A249N0L0"/>
<dbReference type="InterPro" id="IPR007739">
    <property type="entry name" value="RgpF"/>
</dbReference>
<dbReference type="Proteomes" id="UP000217141">
    <property type="component" value="Plasmid p5"/>
</dbReference>
<evidence type="ECO:0000313" key="2">
    <source>
        <dbReference type="Proteomes" id="UP000217141"/>
    </source>
</evidence>
<evidence type="ECO:0000313" key="1">
    <source>
        <dbReference type="EMBL" id="ASY47163.1"/>
    </source>
</evidence>
<dbReference type="EMBL" id="CP022751">
    <property type="protein sequence ID" value="ASY47163.1"/>
    <property type="molecule type" value="Genomic_DNA"/>
</dbReference>
<accession>A0A249N0L0</accession>
<dbReference type="Pfam" id="PF05045">
    <property type="entry name" value="RgpF"/>
    <property type="match status" value="1"/>
</dbReference>
<gene>
    <name evidence="1" type="ORF">CJD35_22125</name>
</gene>
<evidence type="ECO:0008006" key="3">
    <source>
        <dbReference type="Google" id="ProtNLM"/>
    </source>
</evidence>
<name>A0A249N0L0_SPHXE</name>
<keyword evidence="1" id="KW-0614">Plasmid</keyword>
<geneLocation type="plasmid" evidence="1 2">
    <name>p5</name>
</geneLocation>
<dbReference type="KEGG" id="shyd:CJD35_22125"/>
<proteinExistence type="predicted"/>
<sequence>MASLKTDNIFKQALTMQTLSEQILQLEQSGTFDQAWYVQRYPDVAQCAMSPAEHFIRIGQHIGRKPNGTASGERSADEVRADVTSTAPQEAMQTHDGRRAAIARASRTDNQAIAQLALVSHPPVKTYGQYKSEILSRMDMLSDQPYFPVNVSIDTDYTGPPHATSFDSFISKRQRSEAVKQMTRMLKFGIVAINPQPGVHAARDEDGEFIRYRSIMADKEFIDRLPSWMIIHIHAFYPDVVEEMLSYFHGDSKKGRFFITTTTQKNYDAIAKILDNQGFSSYKILLIDNKGRDIGPFLDYAVDYASDGDVICHVHTKKSPDVGGSYGEKWRNQLYGALLTQTAVNAFEDRQLGLLFPDTSRSVGWGKNFPLCKQIAEYFGRQPSSHPGPMPVGNMFLARVEVARAMRDATHDFEWPREPVPYDGSILHAIERMWSMACEHAGFQWAAIHSPYGDNASTDAGARPAGARRAKG</sequence>
<organism evidence="1 2">
    <name type="scientific">Sphingobium xenophagum</name>
    <dbReference type="NCBI Taxonomy" id="121428"/>
    <lineage>
        <taxon>Bacteria</taxon>
        <taxon>Pseudomonadati</taxon>
        <taxon>Pseudomonadota</taxon>
        <taxon>Alphaproteobacteria</taxon>
        <taxon>Sphingomonadales</taxon>
        <taxon>Sphingomonadaceae</taxon>
        <taxon>Sphingobium</taxon>
    </lineage>
</organism>
<protein>
    <recommendedName>
        <fullName evidence="3">Rhamnan synthesis protein F</fullName>
    </recommendedName>
</protein>
<dbReference type="RefSeq" id="WP_095687595.1">
    <property type="nucleotide sequence ID" value="NZ_CP022751.1"/>
</dbReference>